<dbReference type="AlphaFoldDB" id="A0A2K8T3J5"/>
<organism evidence="2 3">
    <name type="scientific">Nostoc flagelliforme CCNUN1</name>
    <dbReference type="NCBI Taxonomy" id="2038116"/>
    <lineage>
        <taxon>Bacteria</taxon>
        <taxon>Bacillati</taxon>
        <taxon>Cyanobacteriota</taxon>
        <taxon>Cyanophyceae</taxon>
        <taxon>Nostocales</taxon>
        <taxon>Nostocaceae</taxon>
        <taxon>Nostoc</taxon>
    </lineage>
</organism>
<dbReference type="EMBL" id="CP024785">
    <property type="protein sequence ID" value="AUB42229.1"/>
    <property type="molecule type" value="Genomic_DNA"/>
</dbReference>
<gene>
    <name evidence="2" type="ORF">COO91_08341</name>
</gene>
<keyword evidence="1" id="KW-0472">Membrane</keyword>
<protein>
    <submittedName>
        <fullName evidence="2">Uncharacterized protein</fullName>
    </submittedName>
</protein>
<reference evidence="2 3" key="1">
    <citation type="submission" date="2017-11" db="EMBL/GenBank/DDBJ databases">
        <title>Complete genome of a free-living desiccation-tolerant cyanobacterium and its photosynthetic adaptation to extreme terrestrial habitat.</title>
        <authorList>
            <person name="Shang J."/>
        </authorList>
    </citation>
    <scope>NUCLEOTIDE SEQUENCE [LARGE SCALE GENOMIC DNA]</scope>
    <source>
        <strain evidence="2 3">CCNUN1</strain>
    </source>
</reference>
<name>A0A2K8T3J5_9NOSO</name>
<accession>A0A2K8T3J5</accession>
<evidence type="ECO:0000313" key="3">
    <source>
        <dbReference type="Proteomes" id="UP000232003"/>
    </source>
</evidence>
<feature type="transmembrane region" description="Helical" evidence="1">
    <location>
        <begin position="30"/>
        <end position="52"/>
    </location>
</feature>
<keyword evidence="3" id="KW-1185">Reference proteome</keyword>
<dbReference type="Proteomes" id="UP000232003">
    <property type="component" value="Chromosome"/>
</dbReference>
<proteinExistence type="predicted"/>
<evidence type="ECO:0000256" key="1">
    <source>
        <dbReference type="SAM" id="Phobius"/>
    </source>
</evidence>
<evidence type="ECO:0000313" key="2">
    <source>
        <dbReference type="EMBL" id="AUB42229.1"/>
    </source>
</evidence>
<dbReference type="KEGG" id="nfl:COO91_08341"/>
<keyword evidence="1" id="KW-0812">Transmembrane</keyword>
<dbReference type="RefSeq" id="WP_157816765.1">
    <property type="nucleotide sequence ID" value="NZ_CAWNNC010000001.1"/>
</dbReference>
<sequence>MFGVSAGVGTTAIAASTGCAIAVRSNIDPMIGVLAGSVSAIAACAIVSAIFFSKKNG</sequence>
<keyword evidence="1" id="KW-1133">Transmembrane helix</keyword>